<dbReference type="Pfam" id="PF16655">
    <property type="entry name" value="PhoD_N"/>
    <property type="match status" value="1"/>
</dbReference>
<evidence type="ECO:0000256" key="1">
    <source>
        <dbReference type="SAM" id="SignalP"/>
    </source>
</evidence>
<evidence type="ECO:0000259" key="2">
    <source>
        <dbReference type="Pfam" id="PF09423"/>
    </source>
</evidence>
<dbReference type="InterPro" id="IPR052900">
    <property type="entry name" value="Phospholipid_Metab_Enz"/>
</dbReference>
<feature type="domain" description="PhoD-like phosphatase metallophosphatase" evidence="2">
    <location>
        <begin position="150"/>
        <end position="475"/>
    </location>
</feature>
<feature type="chain" id="PRO_5045174602" evidence="1">
    <location>
        <begin position="25"/>
        <end position="507"/>
    </location>
</feature>
<gene>
    <name evidence="4" type="ORF">RM572_18555</name>
</gene>
<dbReference type="PANTHER" id="PTHR43606">
    <property type="entry name" value="PHOSPHATASE, PUTATIVE (AFU_ORTHOLOGUE AFUA_6G08710)-RELATED"/>
    <property type="match status" value="1"/>
</dbReference>
<reference evidence="5" key="1">
    <citation type="submission" date="2023-07" db="EMBL/GenBank/DDBJ databases">
        <title>30 novel species of actinomycetes from the DSMZ collection.</title>
        <authorList>
            <person name="Nouioui I."/>
        </authorList>
    </citation>
    <scope>NUCLEOTIDE SEQUENCE [LARGE SCALE GENOMIC DNA]</scope>
    <source>
        <strain evidence="5">DSM 42041</strain>
    </source>
</reference>
<dbReference type="EMBL" id="JAVREQ010000017">
    <property type="protein sequence ID" value="MDT0380757.1"/>
    <property type="molecule type" value="Genomic_DNA"/>
</dbReference>
<evidence type="ECO:0000259" key="3">
    <source>
        <dbReference type="Pfam" id="PF16655"/>
    </source>
</evidence>
<feature type="signal peptide" evidence="1">
    <location>
        <begin position="1"/>
        <end position="24"/>
    </location>
</feature>
<dbReference type="InterPro" id="IPR029052">
    <property type="entry name" value="Metallo-depent_PP-like"/>
</dbReference>
<dbReference type="InterPro" id="IPR018946">
    <property type="entry name" value="PhoD-like_MPP"/>
</dbReference>
<evidence type="ECO:0000313" key="5">
    <source>
        <dbReference type="Proteomes" id="UP001183414"/>
    </source>
</evidence>
<name>A0ABU2NUU9_9ACTN</name>
<protein>
    <submittedName>
        <fullName evidence="4">Alkaline phosphatase D family protein</fullName>
    </submittedName>
</protein>
<evidence type="ECO:0000313" key="4">
    <source>
        <dbReference type="EMBL" id="MDT0380757.1"/>
    </source>
</evidence>
<keyword evidence="1" id="KW-0732">Signal</keyword>
<dbReference type="Pfam" id="PF09423">
    <property type="entry name" value="PhoD"/>
    <property type="match status" value="1"/>
</dbReference>
<dbReference type="RefSeq" id="WP_311674478.1">
    <property type="nucleotide sequence ID" value="NZ_JAVREQ010000017.1"/>
</dbReference>
<dbReference type="SUPFAM" id="SSF56300">
    <property type="entry name" value="Metallo-dependent phosphatases"/>
    <property type="match status" value="1"/>
</dbReference>
<dbReference type="Gene3D" id="3.60.21.70">
    <property type="entry name" value="PhoD-like phosphatase"/>
    <property type="match status" value="1"/>
</dbReference>
<dbReference type="InterPro" id="IPR038607">
    <property type="entry name" value="PhoD-like_sf"/>
</dbReference>
<dbReference type="InterPro" id="IPR032093">
    <property type="entry name" value="PhoD_N"/>
</dbReference>
<organism evidence="4 5">
    <name type="scientific">Streptomyces hazeniae</name>
    <dbReference type="NCBI Taxonomy" id="3075538"/>
    <lineage>
        <taxon>Bacteria</taxon>
        <taxon>Bacillati</taxon>
        <taxon>Actinomycetota</taxon>
        <taxon>Actinomycetes</taxon>
        <taxon>Kitasatosporales</taxon>
        <taxon>Streptomycetaceae</taxon>
        <taxon>Streptomyces</taxon>
    </lineage>
</organism>
<dbReference type="CDD" id="cd07389">
    <property type="entry name" value="MPP_PhoD"/>
    <property type="match status" value="1"/>
</dbReference>
<sequence>MLTAGAVGAGVLAASALGTSTAWAAAPAAERRIRDPFTLGVASGEPHPDSVVLWTRLAPDPLAADGLGGMPDRPVPVLWQVAEDERFRRIVRVGVELARSSSGHAVHVEVGGLRPGREYFYRFRAGLEVSPVGRTRTAPGRGQRVDRFRFAFTSCQNYPDGYYTAHAHLAEEDLDLVAFLGDYIYEGPAQGTLGRGHVPAGETWSLAEYRIRHAQYKTDTDLQASHAAHPWMAVFDDHEVENNWAGDDPDPDTDPEEFLRRRARAFQAYYEHMPLRRAQRPYGPDVQMFRRMQFGDLMDFHLLDTRQYRDDQVEDVDRTDPSRSLLGARQRGWLLDNLAGRTARWNVLAQQVFFSQRDFASGSATDFSNDAWDNYFAEREAVRDHFTAAGTSNPVIITGDVHANYVNDVKADFDDPASATVATELVGTSITSGGDGSEQGPNDPIQLAENPHIKFLNRNRGYVRNTVTPTEWTAENRVVDYVSRPGAPVRTRARWVVENGRPGAQPA</sequence>
<comment type="caution">
    <text evidence="4">The sequence shown here is derived from an EMBL/GenBank/DDBJ whole genome shotgun (WGS) entry which is preliminary data.</text>
</comment>
<proteinExistence type="predicted"/>
<dbReference type="Gene3D" id="2.60.40.380">
    <property type="entry name" value="Purple acid phosphatase-like, N-terminal"/>
    <property type="match status" value="1"/>
</dbReference>
<feature type="domain" description="Phospholipase D N-terminal" evidence="3">
    <location>
        <begin position="39"/>
        <end position="137"/>
    </location>
</feature>
<dbReference type="Proteomes" id="UP001183414">
    <property type="component" value="Unassembled WGS sequence"/>
</dbReference>
<accession>A0ABU2NUU9</accession>
<dbReference type="PANTHER" id="PTHR43606:SF2">
    <property type="entry name" value="ALKALINE PHOSPHATASE FAMILY PROTEIN (AFU_ORTHOLOGUE AFUA_5G03860)"/>
    <property type="match status" value="1"/>
</dbReference>
<keyword evidence="5" id="KW-1185">Reference proteome</keyword>